<evidence type="ECO:0000256" key="2">
    <source>
        <dbReference type="ARBA" id="ARBA00006234"/>
    </source>
</evidence>
<protein>
    <recommendedName>
        <fullName evidence="3">non-specific serine/threonine protein kinase</fullName>
        <ecNumber evidence="3">2.7.11.1</ecNumber>
    </recommendedName>
</protein>
<dbReference type="PROSITE" id="PS00107">
    <property type="entry name" value="PROTEIN_KINASE_ATP"/>
    <property type="match status" value="1"/>
</dbReference>
<evidence type="ECO:0000256" key="8">
    <source>
        <dbReference type="ARBA" id="ARBA00022840"/>
    </source>
</evidence>
<evidence type="ECO:0000256" key="12">
    <source>
        <dbReference type="ARBA" id="ARBA00058225"/>
    </source>
</evidence>
<proteinExistence type="inferred from homology"/>
<evidence type="ECO:0000256" key="13">
    <source>
        <dbReference type="PROSITE-ProRule" id="PRU10141"/>
    </source>
</evidence>
<dbReference type="FunFam" id="1.10.510.10:FF:000279">
    <property type="entry name" value="Non-specific serine/threonine protein kinase"/>
    <property type="match status" value="1"/>
</dbReference>
<sequence length="442" mass="50022">MGDRKILMGKYEIGELLGKGTFAKVYYGRHIVSEESVAIKIINKEQVKTEEMIQQILREISIMHLVRHPNVVELKEVMATKKKIHVVMEFVRGGELFAKIARGKLKEDVARKYFQQLVSAVEFCHSRGVFHRDLKPENLLLDENADLKVSDFGLSALSEHLRNDGLLHTQCGTPAYIAPEVLKSIGYDGAKADIWSCGVVLYVLLAGFLPFHDENVSAMYRKISKAEYGFPLWISYEAKSLISKLLVVDPDKRITIPEIKKIPWFKRNLATPNAFHMEESVFGNLEEDIKPGVMRKSPSSPAFLNAFELIASGFDLSMLFELKGRSGVMFTSRCSATLIVSKIEKVAKKLKIKVVKLIDFTLKLVGRPSEGRKGQLLVTVKVNKYAPEVTVVQFTKSSGDTQEFIKFCENIRQALKDIIWEWQGNTELTSDPNINNQERVQI</sequence>
<dbReference type="AlphaFoldDB" id="A0AAV3QUG9"/>
<evidence type="ECO:0000256" key="1">
    <source>
        <dbReference type="ARBA" id="ARBA00001936"/>
    </source>
</evidence>
<gene>
    <name evidence="17" type="ORF">LIER_40266</name>
</gene>
<dbReference type="Proteomes" id="UP001454036">
    <property type="component" value="Unassembled WGS sequence"/>
</dbReference>
<comment type="similarity">
    <text evidence="2">Belongs to the protein kinase superfamily. CAMK Ser/Thr protein kinase family. SNF1 subfamily.</text>
</comment>
<organism evidence="17 18">
    <name type="scientific">Lithospermum erythrorhizon</name>
    <name type="common">Purple gromwell</name>
    <name type="synonym">Lithospermum officinale var. erythrorhizon</name>
    <dbReference type="NCBI Taxonomy" id="34254"/>
    <lineage>
        <taxon>Eukaryota</taxon>
        <taxon>Viridiplantae</taxon>
        <taxon>Streptophyta</taxon>
        <taxon>Embryophyta</taxon>
        <taxon>Tracheophyta</taxon>
        <taxon>Spermatophyta</taxon>
        <taxon>Magnoliopsida</taxon>
        <taxon>eudicotyledons</taxon>
        <taxon>Gunneridae</taxon>
        <taxon>Pentapetalae</taxon>
        <taxon>asterids</taxon>
        <taxon>lamiids</taxon>
        <taxon>Boraginales</taxon>
        <taxon>Boraginaceae</taxon>
        <taxon>Boraginoideae</taxon>
        <taxon>Lithospermeae</taxon>
        <taxon>Lithospermum</taxon>
    </lineage>
</organism>
<dbReference type="FunFam" id="3.30.200.20:FF:000042">
    <property type="entry name" value="Aurora kinase A"/>
    <property type="match status" value="1"/>
</dbReference>
<comment type="function">
    <text evidence="12">CIPK serine-threonine protein kinases interact with CBL proteins. Binding of a CBL protein to the regulatory NAF domain of CIPK protein lead to the activation of the kinase in a calcium-dependent manner.</text>
</comment>
<dbReference type="GO" id="GO:0004674">
    <property type="term" value="F:protein serine/threonine kinase activity"/>
    <property type="evidence" value="ECO:0007669"/>
    <property type="project" value="UniProtKB-KW"/>
</dbReference>
<comment type="catalytic activity">
    <reaction evidence="11">
        <text>L-seryl-[protein] + ATP = O-phospho-L-seryl-[protein] + ADP + H(+)</text>
        <dbReference type="Rhea" id="RHEA:17989"/>
        <dbReference type="Rhea" id="RHEA-COMP:9863"/>
        <dbReference type="Rhea" id="RHEA-COMP:11604"/>
        <dbReference type="ChEBI" id="CHEBI:15378"/>
        <dbReference type="ChEBI" id="CHEBI:29999"/>
        <dbReference type="ChEBI" id="CHEBI:30616"/>
        <dbReference type="ChEBI" id="CHEBI:83421"/>
        <dbReference type="ChEBI" id="CHEBI:456216"/>
        <dbReference type="EC" id="2.7.11.1"/>
    </reaction>
</comment>
<reference evidence="17 18" key="1">
    <citation type="submission" date="2024-01" db="EMBL/GenBank/DDBJ databases">
        <title>The complete chloroplast genome sequence of Lithospermum erythrorhizon: insights into the phylogenetic relationship among Boraginaceae species and the maternal lineages of purple gromwells.</title>
        <authorList>
            <person name="Okada T."/>
            <person name="Watanabe K."/>
        </authorList>
    </citation>
    <scope>NUCLEOTIDE SEQUENCE [LARGE SCALE GENOMIC DNA]</scope>
</reference>
<evidence type="ECO:0000256" key="5">
    <source>
        <dbReference type="ARBA" id="ARBA00022679"/>
    </source>
</evidence>
<feature type="domain" description="NAF" evidence="16">
    <location>
        <begin position="299"/>
        <end position="321"/>
    </location>
</feature>
<evidence type="ECO:0000256" key="9">
    <source>
        <dbReference type="ARBA" id="ARBA00023211"/>
    </source>
</evidence>
<dbReference type="PROSITE" id="PS50011">
    <property type="entry name" value="PROTEIN_KINASE_DOM"/>
    <property type="match status" value="1"/>
</dbReference>
<dbReference type="Gene3D" id="3.30.310.80">
    <property type="entry name" value="Kinase associated domain 1, KA1"/>
    <property type="match status" value="1"/>
</dbReference>
<evidence type="ECO:0000259" key="15">
    <source>
        <dbReference type="PROSITE" id="PS50011"/>
    </source>
</evidence>
<comment type="cofactor">
    <cofactor evidence="1">
        <name>Mn(2+)</name>
        <dbReference type="ChEBI" id="CHEBI:29035"/>
    </cofactor>
</comment>
<evidence type="ECO:0000259" key="16">
    <source>
        <dbReference type="PROSITE" id="PS50816"/>
    </source>
</evidence>
<keyword evidence="6 13" id="KW-0547">Nucleotide-binding</keyword>
<dbReference type="SMART" id="SM00220">
    <property type="entry name" value="S_TKc"/>
    <property type="match status" value="1"/>
</dbReference>
<evidence type="ECO:0000256" key="11">
    <source>
        <dbReference type="ARBA" id="ARBA00048679"/>
    </source>
</evidence>
<evidence type="ECO:0000256" key="4">
    <source>
        <dbReference type="ARBA" id="ARBA00022527"/>
    </source>
</evidence>
<dbReference type="PANTHER" id="PTHR43895:SF162">
    <property type="entry name" value="CBL-INTERACTING SERINE_THREONINE-PROTEIN KINASE 25"/>
    <property type="match status" value="1"/>
</dbReference>
<evidence type="ECO:0000256" key="14">
    <source>
        <dbReference type="RuleBase" id="RU000304"/>
    </source>
</evidence>
<evidence type="ECO:0000313" key="18">
    <source>
        <dbReference type="Proteomes" id="UP001454036"/>
    </source>
</evidence>
<dbReference type="InterPro" id="IPR018451">
    <property type="entry name" value="NAF/FISL_domain"/>
</dbReference>
<dbReference type="InterPro" id="IPR000719">
    <property type="entry name" value="Prot_kinase_dom"/>
</dbReference>
<evidence type="ECO:0000313" key="17">
    <source>
        <dbReference type="EMBL" id="GAA0166876.1"/>
    </source>
</evidence>
<comment type="caution">
    <text evidence="17">The sequence shown here is derived from an EMBL/GenBank/DDBJ whole genome shotgun (WGS) entry which is preliminary data.</text>
</comment>
<dbReference type="SUPFAM" id="SSF56112">
    <property type="entry name" value="Protein kinase-like (PK-like)"/>
    <property type="match status" value="1"/>
</dbReference>
<dbReference type="Gene3D" id="1.10.510.10">
    <property type="entry name" value="Transferase(Phosphotransferase) domain 1"/>
    <property type="match status" value="1"/>
</dbReference>
<dbReference type="Pfam" id="PF00069">
    <property type="entry name" value="Pkinase"/>
    <property type="match status" value="1"/>
</dbReference>
<dbReference type="PANTHER" id="PTHR43895">
    <property type="entry name" value="CALCIUM/CALMODULIN-DEPENDENT PROTEIN KINASE KINASE-RELATED"/>
    <property type="match status" value="1"/>
</dbReference>
<dbReference type="PROSITE" id="PS00108">
    <property type="entry name" value="PROTEIN_KINASE_ST"/>
    <property type="match status" value="1"/>
</dbReference>
<evidence type="ECO:0000256" key="7">
    <source>
        <dbReference type="ARBA" id="ARBA00022777"/>
    </source>
</evidence>
<dbReference type="InterPro" id="IPR011009">
    <property type="entry name" value="Kinase-like_dom_sf"/>
</dbReference>
<keyword evidence="9" id="KW-0464">Manganese</keyword>
<dbReference type="FunFam" id="3.30.310.80:FF:000005">
    <property type="entry name" value="Non-specific serine/threonine protein kinase"/>
    <property type="match status" value="1"/>
</dbReference>
<dbReference type="CDD" id="cd12195">
    <property type="entry name" value="CIPK_C"/>
    <property type="match status" value="1"/>
</dbReference>
<evidence type="ECO:0000256" key="3">
    <source>
        <dbReference type="ARBA" id="ARBA00012513"/>
    </source>
</evidence>
<evidence type="ECO:0000256" key="6">
    <source>
        <dbReference type="ARBA" id="ARBA00022741"/>
    </source>
</evidence>
<dbReference type="PROSITE" id="PS50816">
    <property type="entry name" value="NAF"/>
    <property type="match status" value="1"/>
</dbReference>
<dbReference type="InterPro" id="IPR017441">
    <property type="entry name" value="Protein_kinase_ATP_BS"/>
</dbReference>
<feature type="binding site" evidence="13">
    <location>
        <position position="40"/>
    </location>
    <ligand>
        <name>ATP</name>
        <dbReference type="ChEBI" id="CHEBI:30616"/>
    </ligand>
</feature>
<keyword evidence="8 13" id="KW-0067">ATP-binding</keyword>
<accession>A0AAV3QUG9</accession>
<evidence type="ECO:0000256" key="10">
    <source>
        <dbReference type="ARBA" id="ARBA00047899"/>
    </source>
</evidence>
<keyword evidence="18" id="KW-1185">Reference proteome</keyword>
<feature type="domain" description="Protein kinase" evidence="15">
    <location>
        <begin position="11"/>
        <end position="265"/>
    </location>
</feature>
<name>A0AAV3QUG9_LITER</name>
<comment type="catalytic activity">
    <reaction evidence="10">
        <text>L-threonyl-[protein] + ATP = O-phospho-L-threonyl-[protein] + ADP + H(+)</text>
        <dbReference type="Rhea" id="RHEA:46608"/>
        <dbReference type="Rhea" id="RHEA-COMP:11060"/>
        <dbReference type="Rhea" id="RHEA-COMP:11605"/>
        <dbReference type="ChEBI" id="CHEBI:15378"/>
        <dbReference type="ChEBI" id="CHEBI:30013"/>
        <dbReference type="ChEBI" id="CHEBI:30616"/>
        <dbReference type="ChEBI" id="CHEBI:61977"/>
        <dbReference type="ChEBI" id="CHEBI:456216"/>
        <dbReference type="EC" id="2.7.11.1"/>
    </reaction>
</comment>
<dbReference type="EC" id="2.7.11.1" evidence="3"/>
<keyword evidence="5" id="KW-0808">Transferase</keyword>
<dbReference type="Pfam" id="PF03822">
    <property type="entry name" value="NAF"/>
    <property type="match status" value="1"/>
</dbReference>
<dbReference type="InterPro" id="IPR004041">
    <property type="entry name" value="NAF_dom"/>
</dbReference>
<dbReference type="GO" id="GO:0007165">
    <property type="term" value="P:signal transduction"/>
    <property type="evidence" value="ECO:0007669"/>
    <property type="project" value="InterPro"/>
</dbReference>
<dbReference type="EMBL" id="BAABME010022906">
    <property type="protein sequence ID" value="GAA0166876.1"/>
    <property type="molecule type" value="Genomic_DNA"/>
</dbReference>
<keyword evidence="4 14" id="KW-0723">Serine/threonine-protein kinase</keyword>
<dbReference type="GO" id="GO:0005524">
    <property type="term" value="F:ATP binding"/>
    <property type="evidence" value="ECO:0007669"/>
    <property type="project" value="UniProtKB-UniRule"/>
</dbReference>
<keyword evidence="7" id="KW-0418">Kinase</keyword>
<dbReference type="InterPro" id="IPR008271">
    <property type="entry name" value="Ser/Thr_kinase_AS"/>
</dbReference>